<sequence length="140" mass="15375">MEEGTFLSQGNTCVPGPLRAGDTVERGACAVTEVLDRVGSKWSIMVIVSAAAGPIRFTELERKITGISRRMLTLTLRNLERDGLISRTVYPTAPPKVEYALTEVGIELNEYLAQLTTWAERHRTTIHQARTAYDAARAAG</sequence>
<dbReference type="SUPFAM" id="SSF46785">
    <property type="entry name" value="Winged helix' DNA-binding domain"/>
    <property type="match status" value="1"/>
</dbReference>
<dbReference type="PANTHER" id="PTHR33204:SF39">
    <property type="entry name" value="TRANSCRIPTIONAL REGULATORY PROTEIN"/>
    <property type="match status" value="1"/>
</dbReference>
<dbReference type="InterPro" id="IPR036388">
    <property type="entry name" value="WH-like_DNA-bd_sf"/>
</dbReference>
<evidence type="ECO:0000259" key="4">
    <source>
        <dbReference type="PROSITE" id="PS51118"/>
    </source>
</evidence>
<comment type="caution">
    <text evidence="5">The sequence shown here is derived from an EMBL/GenBank/DDBJ whole genome shotgun (WGS) entry which is preliminary data.</text>
</comment>
<dbReference type="Pfam" id="PF01638">
    <property type="entry name" value="HxlR"/>
    <property type="match status" value="1"/>
</dbReference>
<gene>
    <name evidence="5" type="ORF">E6W39_30845</name>
</gene>
<dbReference type="PANTHER" id="PTHR33204">
    <property type="entry name" value="TRANSCRIPTIONAL REGULATOR, MARR FAMILY"/>
    <property type="match status" value="1"/>
</dbReference>
<dbReference type="InterPro" id="IPR036390">
    <property type="entry name" value="WH_DNA-bd_sf"/>
</dbReference>
<dbReference type="Gene3D" id="1.10.10.10">
    <property type="entry name" value="Winged helix-like DNA-binding domain superfamily/Winged helix DNA-binding domain"/>
    <property type="match status" value="1"/>
</dbReference>
<dbReference type="InterPro" id="IPR002577">
    <property type="entry name" value="HTH_HxlR"/>
</dbReference>
<keyword evidence="1" id="KW-0805">Transcription regulation</keyword>
<evidence type="ECO:0000313" key="5">
    <source>
        <dbReference type="EMBL" id="TQF05828.1"/>
    </source>
</evidence>
<accession>A0A540WA05</accession>
<dbReference type="AlphaFoldDB" id="A0A540WA05"/>
<evidence type="ECO:0000256" key="1">
    <source>
        <dbReference type="ARBA" id="ARBA00023015"/>
    </source>
</evidence>
<dbReference type="EMBL" id="VIGB01000003">
    <property type="protein sequence ID" value="TQF05828.1"/>
    <property type="molecule type" value="Genomic_DNA"/>
</dbReference>
<feature type="domain" description="HTH hxlR-type" evidence="4">
    <location>
        <begin position="29"/>
        <end position="127"/>
    </location>
</feature>
<keyword evidence="6" id="KW-1185">Reference proteome</keyword>
<keyword evidence="3" id="KW-0804">Transcription</keyword>
<evidence type="ECO:0000313" key="6">
    <source>
        <dbReference type="Proteomes" id="UP000319103"/>
    </source>
</evidence>
<dbReference type="PROSITE" id="PS51118">
    <property type="entry name" value="HTH_HXLR"/>
    <property type="match status" value="1"/>
</dbReference>
<evidence type="ECO:0000256" key="3">
    <source>
        <dbReference type="ARBA" id="ARBA00023163"/>
    </source>
</evidence>
<evidence type="ECO:0000256" key="2">
    <source>
        <dbReference type="ARBA" id="ARBA00023125"/>
    </source>
</evidence>
<organism evidence="5 6">
    <name type="scientific">Kitasatospora acidiphila</name>
    <dbReference type="NCBI Taxonomy" id="2567942"/>
    <lineage>
        <taxon>Bacteria</taxon>
        <taxon>Bacillati</taxon>
        <taxon>Actinomycetota</taxon>
        <taxon>Actinomycetes</taxon>
        <taxon>Kitasatosporales</taxon>
        <taxon>Streptomycetaceae</taxon>
        <taxon>Kitasatospora</taxon>
    </lineage>
</organism>
<name>A0A540WA05_9ACTN</name>
<protein>
    <submittedName>
        <fullName evidence="5">Helix-turn-helix transcriptional regulator</fullName>
    </submittedName>
</protein>
<dbReference type="OrthoDB" id="370168at2"/>
<keyword evidence="2" id="KW-0238">DNA-binding</keyword>
<proteinExistence type="predicted"/>
<dbReference type="Proteomes" id="UP000319103">
    <property type="component" value="Unassembled WGS sequence"/>
</dbReference>
<reference evidence="5 6" key="1">
    <citation type="submission" date="2019-06" db="EMBL/GenBank/DDBJ databases">
        <title>Description of Kitasatospora acidophila sp. nov. isolated from pine grove soil, and reclassification of Streptomyces novaecaesareae to Kitasatospora novaeceasareae comb. nov.</title>
        <authorList>
            <person name="Kim M.J."/>
        </authorList>
    </citation>
    <scope>NUCLEOTIDE SEQUENCE [LARGE SCALE GENOMIC DNA]</scope>
    <source>
        <strain evidence="5 6">MMS16-CNU292</strain>
    </source>
</reference>
<dbReference type="GO" id="GO:0003677">
    <property type="term" value="F:DNA binding"/>
    <property type="evidence" value="ECO:0007669"/>
    <property type="project" value="UniProtKB-KW"/>
</dbReference>